<evidence type="ECO:0008006" key="4">
    <source>
        <dbReference type="Google" id="ProtNLM"/>
    </source>
</evidence>
<protein>
    <recommendedName>
        <fullName evidence="4">Protease inhibitor Inh</fullName>
    </recommendedName>
</protein>
<dbReference type="Proteomes" id="UP000217141">
    <property type="component" value="Chromosome I"/>
</dbReference>
<accession>A0A249MR81</accession>
<evidence type="ECO:0000313" key="2">
    <source>
        <dbReference type="EMBL" id="ASY43724.1"/>
    </source>
</evidence>
<dbReference type="EMBL" id="CP022745">
    <property type="protein sequence ID" value="ASY43724.1"/>
    <property type="molecule type" value="Genomic_DNA"/>
</dbReference>
<evidence type="ECO:0000256" key="1">
    <source>
        <dbReference type="SAM" id="MobiDB-lite"/>
    </source>
</evidence>
<reference evidence="2 3" key="1">
    <citation type="submission" date="2017-08" db="EMBL/GenBank/DDBJ databases">
        <title>Whole Genome Sequence of Sphingobium hydrophobicum C1: Insights into Adaption to the Electronic-waste Contaminated Sediment.</title>
        <authorList>
            <person name="Song D."/>
            <person name="Chen X."/>
            <person name="Xu M."/>
        </authorList>
    </citation>
    <scope>NUCLEOTIDE SEQUENCE [LARGE SCALE GENOMIC DNA]</scope>
    <source>
        <strain evidence="2 3">C1</strain>
    </source>
</reference>
<dbReference type="PROSITE" id="PS51257">
    <property type="entry name" value="PROKAR_LIPOPROTEIN"/>
    <property type="match status" value="1"/>
</dbReference>
<sequence>MRPALALLPVIALAACDKPADKQTSQPGVVANINAPIEPAPEAPPPANVTAPTPSPDQATSGKIPIDLQGRWTGVSNRCGDRAADLELNILPDQLVFHESVGTVEAVTPGAKGEVAVKAAFTGEGQSWTRTLTLRPAADGATLTIVNDGAAVTRKRC</sequence>
<feature type="region of interest" description="Disordered" evidence="1">
    <location>
        <begin position="35"/>
        <end position="64"/>
    </location>
</feature>
<dbReference type="RefSeq" id="WP_017181130.1">
    <property type="nucleotide sequence ID" value="NZ_CP022745.1"/>
</dbReference>
<proteinExistence type="predicted"/>
<feature type="compositionally biased region" description="Pro residues" evidence="1">
    <location>
        <begin position="38"/>
        <end position="47"/>
    </location>
</feature>
<dbReference type="AlphaFoldDB" id="A0A249MR81"/>
<dbReference type="KEGG" id="shyd:CJD35_04095"/>
<name>A0A249MR81_SPHXE</name>
<organism evidence="2 3">
    <name type="scientific">Sphingobium xenophagum</name>
    <dbReference type="NCBI Taxonomy" id="121428"/>
    <lineage>
        <taxon>Bacteria</taxon>
        <taxon>Pseudomonadati</taxon>
        <taxon>Pseudomonadota</taxon>
        <taxon>Alphaproteobacteria</taxon>
        <taxon>Sphingomonadales</taxon>
        <taxon>Sphingomonadaceae</taxon>
        <taxon>Sphingobium</taxon>
    </lineage>
</organism>
<evidence type="ECO:0000313" key="3">
    <source>
        <dbReference type="Proteomes" id="UP000217141"/>
    </source>
</evidence>
<gene>
    <name evidence="2" type="ORF">CJD35_04095</name>
</gene>